<evidence type="ECO:0000313" key="5">
    <source>
        <dbReference type="Proteomes" id="UP001357437"/>
    </source>
</evidence>
<dbReference type="Proteomes" id="UP001149314">
    <property type="component" value="Unassembled WGS sequence"/>
</dbReference>
<accession>A0A9X3Y5V5</accession>
<proteinExistence type="predicted"/>
<dbReference type="EMBL" id="JAOURS010000001">
    <property type="protein sequence ID" value="MDC6636977.1"/>
    <property type="molecule type" value="Genomic_DNA"/>
</dbReference>
<gene>
    <name evidence="2" type="ORF">OEZ79_01845</name>
    <name evidence="3" type="ORF">VOF76_17960</name>
</gene>
<dbReference type="Proteomes" id="UP001357437">
    <property type="component" value="Unassembled WGS sequence"/>
</dbReference>
<evidence type="ECO:0000313" key="3">
    <source>
        <dbReference type="EMBL" id="MEC3938051.1"/>
    </source>
</evidence>
<dbReference type="RefSeq" id="WP_223263916.1">
    <property type="nucleotide sequence ID" value="NZ_CBCXZU010000019.1"/>
</dbReference>
<evidence type="ECO:0000313" key="4">
    <source>
        <dbReference type="Proteomes" id="UP001149314"/>
    </source>
</evidence>
<comment type="caution">
    <text evidence="2">The sequence shown here is derived from an EMBL/GenBank/DDBJ whole genome shotgun (WGS) entry which is preliminary data.</text>
</comment>
<dbReference type="EMBL" id="JAYMCU010000036">
    <property type="protein sequence ID" value="MEC3938051.1"/>
    <property type="molecule type" value="Genomic_DNA"/>
</dbReference>
<dbReference type="AlphaFoldDB" id="A0A9X3Y5V5"/>
<reference evidence="3 5" key="2">
    <citation type="submission" date="2024-01" db="EMBL/GenBank/DDBJ databases">
        <title>Comparative Genomics of Leclercia adecarboxylata Strains Isolated from Several Sources.</title>
        <authorList>
            <person name="Yescas-Zazueta V."/>
            <person name="Balbuena-Alonso M.G."/>
            <person name="Valencia D."/>
            <person name="Mendez-Pfeiffer P.A."/>
            <person name="Ballesteros-Monrreal M.G."/>
            <person name="Rocha-Gracia R.D.C."/>
            <person name="Barrios-Villa E."/>
        </authorList>
    </citation>
    <scope>NUCLEOTIDE SEQUENCE [LARGE SCALE GENOMIC DNA]</scope>
    <source>
        <strain evidence="3 5">33MEM</strain>
    </source>
</reference>
<evidence type="ECO:0000313" key="2">
    <source>
        <dbReference type="EMBL" id="MDC6636977.1"/>
    </source>
</evidence>
<dbReference type="GeneID" id="70359414"/>
<name>A0A9X3Y5V5_9ENTR</name>
<evidence type="ECO:0000256" key="1">
    <source>
        <dbReference type="SAM" id="MobiDB-lite"/>
    </source>
</evidence>
<protein>
    <submittedName>
        <fullName evidence="2">Uncharacterized protein</fullName>
    </submittedName>
</protein>
<organism evidence="2 4">
    <name type="scientific">Leclercia adecarboxylata</name>
    <dbReference type="NCBI Taxonomy" id="83655"/>
    <lineage>
        <taxon>Bacteria</taxon>
        <taxon>Pseudomonadati</taxon>
        <taxon>Pseudomonadota</taxon>
        <taxon>Gammaproteobacteria</taxon>
        <taxon>Enterobacterales</taxon>
        <taxon>Enterobacteriaceae</taxon>
        <taxon>Leclercia</taxon>
    </lineage>
</organism>
<reference evidence="2" key="1">
    <citation type="journal article" date="2023" name="Genes Genomics">
        <title>Genomic insights of Leclercia adecarboxylata strains linked to an outbreak in public hospitals in Mexico.</title>
        <authorList>
            <person name="Barrios-Villa E."/>
            <person name="Pacheco-Flores B."/>
            <person name="Lozano-Zarain P."/>
            <person name="Del Campo-Ortega R."/>
            <person name="de Jesus Ascencio-Montiel I."/>
            <person name="Gonzalez-Leon M."/>
            <person name="Camorlinga-Ponce M."/>
            <person name="Gaytan Cervantes F.J."/>
            <person name="Gonzalez Torres C."/>
            <person name="Aguilar E."/>
            <person name="Gonzalez Ibarra J."/>
            <person name="Torres Lopez F.J."/>
            <person name="Rosas-Vargas H."/>
            <person name="Gonzalez-Bonilla C.R."/>
            <person name="Del Carmen Rocha-Gracia R."/>
        </authorList>
    </citation>
    <scope>NUCLEOTIDE SEQUENCE</scope>
    <source>
        <strain evidence="2">Lac40</strain>
    </source>
</reference>
<keyword evidence="5" id="KW-1185">Reference proteome</keyword>
<sequence length="25" mass="2885">MLYVEKDDPREAPESGDKKPQPVKK</sequence>
<feature type="region of interest" description="Disordered" evidence="1">
    <location>
        <begin position="1"/>
        <end position="25"/>
    </location>
</feature>